<evidence type="ECO:0000256" key="1">
    <source>
        <dbReference type="SAM" id="MobiDB-lite"/>
    </source>
</evidence>
<organism evidence="2 3">
    <name type="scientific">Trichophyton equinum (strain ATCC MYA-4606 / CBS 127.97)</name>
    <name type="common">Horse ringworm fungus</name>
    <dbReference type="NCBI Taxonomy" id="559882"/>
    <lineage>
        <taxon>Eukaryota</taxon>
        <taxon>Fungi</taxon>
        <taxon>Dikarya</taxon>
        <taxon>Ascomycota</taxon>
        <taxon>Pezizomycotina</taxon>
        <taxon>Eurotiomycetes</taxon>
        <taxon>Eurotiomycetidae</taxon>
        <taxon>Onygenales</taxon>
        <taxon>Arthrodermataceae</taxon>
        <taxon>Trichophyton</taxon>
    </lineage>
</organism>
<feature type="region of interest" description="Disordered" evidence="1">
    <location>
        <begin position="569"/>
        <end position="647"/>
    </location>
</feature>
<dbReference type="PANTHER" id="PTHR12984:SF6">
    <property type="entry name" value="SCY1-LIKE PROTEIN 2"/>
    <property type="match status" value="1"/>
</dbReference>
<name>F2Q3W4_TRIEC</name>
<dbReference type="OrthoDB" id="79687at2759"/>
<evidence type="ECO:0000313" key="3">
    <source>
        <dbReference type="Proteomes" id="UP000009169"/>
    </source>
</evidence>
<dbReference type="InterPro" id="IPR011009">
    <property type="entry name" value="Kinase-like_dom_sf"/>
</dbReference>
<evidence type="ECO:0000313" key="2">
    <source>
        <dbReference type="EMBL" id="EGE08832.1"/>
    </source>
</evidence>
<dbReference type="Gene3D" id="1.10.510.10">
    <property type="entry name" value="Transferase(Phosphotransferase) domain 1"/>
    <property type="match status" value="1"/>
</dbReference>
<feature type="compositionally biased region" description="Low complexity" evidence="1">
    <location>
        <begin position="574"/>
        <end position="584"/>
    </location>
</feature>
<dbReference type="SUPFAM" id="SSF56112">
    <property type="entry name" value="Protein kinase-like (PK-like)"/>
    <property type="match status" value="1"/>
</dbReference>
<sequence length="647" mass="69466">MDSNVSSSADLFSLGLIIVALFNSPHISPLKTNNSTNTYKKLLSSSSTIPSQSNSFLSSGPIPKDLANHVLPKLITRRPAQRMNASEFQQSQYFDNVLVSTIRFLDTFPAKTQNEKSQFMRGLSRILPEFPTSVLERKVLGALLEESKDRELLPLILQNVFKIILRVPSSQRLVPDKVLPRLKEIFLPPSGKGAVQERDTTKDAGLMVLLENTQALVDNCSGKVFKDEVIPLILLGLDSPTHSLVDASMKCLPIMLPVLDYTTVKDSIFPPIASVFARTSSLAIKVRGLEAFCVLCGGSSKPSIQSTDDDLSGIITDTQTAAKSSSNSILDKYTIQEKLIPLLKAIKTKEPAVMVAALNVFKQIGHIVDIEFAALEVLPILWSFALGPLLNVQQFSSFMEIRHSKPGRMSPLNNGGEAGGDKSDFERLVLGKNKASSPSIDSWGDWGDSSTTMAQTATKTETVPQFSWSSGSTAAAAARQGNGGGLAKPNANLRSITPDTTINSFPTLQPGHKSNTSSLSSMATLQPLSPQAPQGSSMMMGNHSFGAQQGASQFNASSTNSFNIPTIGGRPVNSGSSSWQSQGQMNTMAPLSPYTIAPPPQSNNQFQRSPSATSANTTSAFSNLSSPPAATSNQQQKQGLDKYDSLL</sequence>
<feature type="compositionally biased region" description="Polar residues" evidence="1">
    <location>
        <begin position="628"/>
        <end position="638"/>
    </location>
</feature>
<feature type="region of interest" description="Disordered" evidence="1">
    <location>
        <begin position="462"/>
        <end position="536"/>
    </location>
</feature>
<dbReference type="SUPFAM" id="SSF48371">
    <property type="entry name" value="ARM repeat"/>
    <property type="match status" value="1"/>
</dbReference>
<accession>F2Q3W4</accession>
<dbReference type="Proteomes" id="UP000009169">
    <property type="component" value="Unassembled WGS sequence"/>
</dbReference>
<feature type="compositionally biased region" description="Low complexity" evidence="1">
    <location>
        <begin position="609"/>
        <end position="626"/>
    </location>
</feature>
<dbReference type="eggNOG" id="KOG2137">
    <property type="taxonomic scope" value="Eukaryota"/>
</dbReference>
<feature type="compositionally biased region" description="Polar residues" evidence="1">
    <location>
        <begin position="492"/>
        <end position="536"/>
    </location>
</feature>
<dbReference type="InterPro" id="IPR011989">
    <property type="entry name" value="ARM-like"/>
</dbReference>
<dbReference type="EMBL" id="DS995788">
    <property type="protein sequence ID" value="EGE08832.1"/>
    <property type="molecule type" value="Genomic_DNA"/>
</dbReference>
<dbReference type="Gene3D" id="1.25.10.10">
    <property type="entry name" value="Leucine-rich Repeat Variant"/>
    <property type="match status" value="1"/>
</dbReference>
<dbReference type="InterPro" id="IPR051177">
    <property type="entry name" value="CIK-Related_Protein"/>
</dbReference>
<dbReference type="VEuPathDB" id="FungiDB:TEQG_07833"/>
<keyword evidence="2" id="KW-0808">Transferase</keyword>
<dbReference type="GO" id="GO:0016301">
    <property type="term" value="F:kinase activity"/>
    <property type="evidence" value="ECO:0007669"/>
    <property type="project" value="UniProtKB-KW"/>
</dbReference>
<reference evidence="3" key="1">
    <citation type="journal article" date="2012" name="MBio">
        <title>Comparative genome analysis of Trichophyton rubrum and related dermatophytes reveals candidate genes involved in infection.</title>
        <authorList>
            <person name="Martinez D.A."/>
            <person name="Oliver B.G."/>
            <person name="Graeser Y."/>
            <person name="Goldberg J.M."/>
            <person name="Li W."/>
            <person name="Martinez-Rossi N.M."/>
            <person name="Monod M."/>
            <person name="Shelest E."/>
            <person name="Barton R.C."/>
            <person name="Birch E."/>
            <person name="Brakhage A.A."/>
            <person name="Chen Z."/>
            <person name="Gurr S.J."/>
            <person name="Heiman D."/>
            <person name="Heitman J."/>
            <person name="Kosti I."/>
            <person name="Rossi A."/>
            <person name="Saif S."/>
            <person name="Samalova M."/>
            <person name="Saunders C.W."/>
            <person name="Shea T."/>
            <person name="Summerbell R.C."/>
            <person name="Xu J."/>
            <person name="Young S."/>
            <person name="Zeng Q."/>
            <person name="Birren B.W."/>
            <person name="Cuomo C.A."/>
            <person name="White T.C."/>
        </authorList>
    </citation>
    <scope>NUCLEOTIDE SEQUENCE [LARGE SCALE GENOMIC DNA]</scope>
    <source>
        <strain evidence="3">ATCC MYA-4606 / CBS 127.97</strain>
    </source>
</reference>
<gene>
    <name evidence="2" type="ORF">TEQG_07833</name>
</gene>
<keyword evidence="3" id="KW-1185">Reference proteome</keyword>
<dbReference type="PANTHER" id="PTHR12984">
    <property type="entry name" value="SCY1-RELATED S/T PROTEIN KINASE-LIKE"/>
    <property type="match status" value="1"/>
</dbReference>
<keyword evidence="2" id="KW-0418">Kinase</keyword>
<protein>
    <submittedName>
        <fullName evidence="2">SCY1 protein kinase</fullName>
    </submittedName>
</protein>
<dbReference type="InterPro" id="IPR016024">
    <property type="entry name" value="ARM-type_fold"/>
</dbReference>
<proteinExistence type="predicted"/>
<feature type="compositionally biased region" description="Low complexity" evidence="1">
    <location>
        <begin position="462"/>
        <end position="480"/>
    </location>
</feature>
<dbReference type="AlphaFoldDB" id="F2Q3W4"/>
<dbReference type="HOGENOM" id="CLU_008724_1_0_1"/>